<sequence length="404" mass="44064">MRAEPVVPPARRTAVSATGLSPVPCHTLPSSLLGFANAPRLDFLNDIHIHLDGEIKFTNDTPYWQAHSFRHPFQNSLMFWKWGGKHIKIYGNGVLNGNGQRWRDEFSGKEILDPGNEYLRPILFFAENATDLSIEGIHMKDSPCWTTFFVTSKDILSSDVACTAVSTNSSSLPKNSDFFDSLNVEHVAIKRAWVNVGDDCFSPKSSASDIHVDTMYCNGTHGQSMGSIGQYSGEKSFIKDVVIENIWLLNGQHGARIKSWAGPGVGYGFVDNVTFRNFWGGNNEYMAFLDSCYFNINATTCAQYPSQVNITNILFENFTGYTSGKYGSAVARLTCSPNAVCENIQFKNFNVTSPCGGGKPVVICDGIAGDIGIPCVSSNSPEASAALKNKCTTADAALPSATPW</sequence>
<comment type="similarity">
    <text evidence="2 16">Belongs to the glycosyl hydrolase 28 family.</text>
</comment>
<dbReference type="Pfam" id="PF00295">
    <property type="entry name" value="Glyco_hydro_28"/>
    <property type="match status" value="1"/>
</dbReference>
<evidence type="ECO:0000313" key="17">
    <source>
        <dbReference type="EMBL" id="KAK4183086.1"/>
    </source>
</evidence>
<reference evidence="17" key="1">
    <citation type="journal article" date="2023" name="Mol. Phylogenet. Evol.">
        <title>Genome-scale phylogeny and comparative genomics of the fungal order Sordariales.</title>
        <authorList>
            <person name="Hensen N."/>
            <person name="Bonometti L."/>
            <person name="Westerberg I."/>
            <person name="Brannstrom I.O."/>
            <person name="Guillou S."/>
            <person name="Cros-Aarteil S."/>
            <person name="Calhoun S."/>
            <person name="Haridas S."/>
            <person name="Kuo A."/>
            <person name="Mondo S."/>
            <person name="Pangilinan J."/>
            <person name="Riley R."/>
            <person name="LaButti K."/>
            <person name="Andreopoulos B."/>
            <person name="Lipzen A."/>
            <person name="Chen C."/>
            <person name="Yan M."/>
            <person name="Daum C."/>
            <person name="Ng V."/>
            <person name="Clum A."/>
            <person name="Steindorff A."/>
            <person name="Ohm R.A."/>
            <person name="Martin F."/>
            <person name="Silar P."/>
            <person name="Natvig D.O."/>
            <person name="Lalanne C."/>
            <person name="Gautier V."/>
            <person name="Ament-Velasquez S.L."/>
            <person name="Kruys A."/>
            <person name="Hutchinson M.I."/>
            <person name="Powell A.J."/>
            <person name="Barry K."/>
            <person name="Miller A.N."/>
            <person name="Grigoriev I.V."/>
            <person name="Debuchy R."/>
            <person name="Gladieux P."/>
            <person name="Hiltunen Thoren M."/>
            <person name="Johannesson H."/>
        </authorList>
    </citation>
    <scope>NUCLEOTIDE SEQUENCE</scope>
    <source>
        <strain evidence="17">PSN309</strain>
    </source>
</reference>
<keyword evidence="6 16" id="KW-0378">Hydrolase</keyword>
<evidence type="ECO:0000256" key="12">
    <source>
        <dbReference type="ARBA" id="ARBA00038933"/>
    </source>
</evidence>
<evidence type="ECO:0000256" key="10">
    <source>
        <dbReference type="ARBA" id="ARBA00023316"/>
    </source>
</evidence>
<dbReference type="GO" id="GO:0047911">
    <property type="term" value="F:galacturan 1,4-alpha-galacturonidase activity"/>
    <property type="evidence" value="ECO:0007669"/>
    <property type="project" value="UniProtKB-EC"/>
</dbReference>
<protein>
    <recommendedName>
        <fullName evidence="12">galacturonan 1,4-alpha-galacturonidase</fullName>
        <ecNumber evidence="12">3.2.1.67</ecNumber>
    </recommendedName>
    <alternativeName>
        <fullName evidence="13">Galacturan 1,4-alpha-galacturonidase B</fullName>
    </alternativeName>
    <alternativeName>
        <fullName evidence="14">Poly(1,4-alpha-D-galacturonide)galacturonohydrolase B</fullName>
    </alternativeName>
</protein>
<evidence type="ECO:0000256" key="6">
    <source>
        <dbReference type="ARBA" id="ARBA00022801"/>
    </source>
</evidence>
<dbReference type="Gene3D" id="2.160.20.10">
    <property type="entry name" value="Single-stranded right-handed beta-helix, Pectin lyase-like"/>
    <property type="match status" value="1"/>
</dbReference>
<keyword evidence="10" id="KW-0961">Cell wall biogenesis/degradation</keyword>
<dbReference type="GO" id="GO:0016829">
    <property type="term" value="F:lyase activity"/>
    <property type="evidence" value="ECO:0007669"/>
    <property type="project" value="UniProtKB-KW"/>
</dbReference>
<dbReference type="InterPro" id="IPR011050">
    <property type="entry name" value="Pectin_lyase_fold/virulence"/>
</dbReference>
<dbReference type="PANTHER" id="PTHR31736">
    <property type="match status" value="1"/>
</dbReference>
<evidence type="ECO:0000256" key="16">
    <source>
        <dbReference type="RuleBase" id="RU361169"/>
    </source>
</evidence>
<name>A0AAN6WJQ0_9PEZI</name>
<comment type="caution">
    <text evidence="17">The sequence shown here is derived from an EMBL/GenBank/DDBJ whole genome shotgun (WGS) entry which is preliminary data.</text>
</comment>
<dbReference type="InterPro" id="IPR012334">
    <property type="entry name" value="Pectin_lyas_fold"/>
</dbReference>
<keyword evidence="4" id="KW-0732">Signal</keyword>
<keyword evidence="5" id="KW-0677">Repeat</keyword>
<dbReference type="SUPFAM" id="SSF51126">
    <property type="entry name" value="Pectin lyase-like"/>
    <property type="match status" value="1"/>
</dbReference>
<dbReference type="InterPro" id="IPR000743">
    <property type="entry name" value="Glyco_hydro_28"/>
</dbReference>
<evidence type="ECO:0000256" key="4">
    <source>
        <dbReference type="ARBA" id="ARBA00022729"/>
    </source>
</evidence>
<organism evidence="17 18">
    <name type="scientific">Podospora australis</name>
    <dbReference type="NCBI Taxonomy" id="1536484"/>
    <lineage>
        <taxon>Eukaryota</taxon>
        <taxon>Fungi</taxon>
        <taxon>Dikarya</taxon>
        <taxon>Ascomycota</taxon>
        <taxon>Pezizomycotina</taxon>
        <taxon>Sordariomycetes</taxon>
        <taxon>Sordariomycetidae</taxon>
        <taxon>Sordariales</taxon>
        <taxon>Podosporaceae</taxon>
        <taxon>Podospora</taxon>
    </lineage>
</organism>
<reference evidence="17" key="2">
    <citation type="submission" date="2023-05" db="EMBL/GenBank/DDBJ databases">
        <authorList>
            <consortium name="Lawrence Berkeley National Laboratory"/>
            <person name="Steindorff A."/>
            <person name="Hensen N."/>
            <person name="Bonometti L."/>
            <person name="Westerberg I."/>
            <person name="Brannstrom I.O."/>
            <person name="Guillou S."/>
            <person name="Cros-Aarteil S."/>
            <person name="Calhoun S."/>
            <person name="Haridas S."/>
            <person name="Kuo A."/>
            <person name="Mondo S."/>
            <person name="Pangilinan J."/>
            <person name="Riley R."/>
            <person name="Labutti K."/>
            <person name="Andreopoulos B."/>
            <person name="Lipzen A."/>
            <person name="Chen C."/>
            <person name="Yanf M."/>
            <person name="Daum C."/>
            <person name="Ng V."/>
            <person name="Clum A."/>
            <person name="Ohm R."/>
            <person name="Martin F."/>
            <person name="Silar P."/>
            <person name="Natvig D."/>
            <person name="Lalanne C."/>
            <person name="Gautier V."/>
            <person name="Ament-Velasquez S.L."/>
            <person name="Kruys A."/>
            <person name="Hutchinson M.I."/>
            <person name="Powell A.J."/>
            <person name="Barry K."/>
            <person name="Miller A.N."/>
            <person name="Grigoriev I.V."/>
            <person name="Debuchy R."/>
            <person name="Gladieux P."/>
            <person name="Thoren M.H."/>
            <person name="Johannesson H."/>
        </authorList>
    </citation>
    <scope>NUCLEOTIDE SEQUENCE</scope>
    <source>
        <strain evidence="17">PSN309</strain>
    </source>
</reference>
<dbReference type="PANTHER" id="PTHR31736:SF6">
    <property type="entry name" value="EXOPOLYGALACTURONASE B-RELATED"/>
    <property type="match status" value="1"/>
</dbReference>
<dbReference type="GO" id="GO:0005975">
    <property type="term" value="P:carbohydrate metabolic process"/>
    <property type="evidence" value="ECO:0007669"/>
    <property type="project" value="InterPro"/>
</dbReference>
<keyword evidence="7" id="KW-1015">Disulfide bond</keyword>
<keyword evidence="3" id="KW-0964">Secreted</keyword>
<keyword evidence="17" id="KW-0456">Lyase</keyword>
<dbReference type="AlphaFoldDB" id="A0AAN6WJQ0"/>
<comment type="subcellular location">
    <subcellularLocation>
        <location evidence="1">Secreted</location>
    </subcellularLocation>
</comment>
<keyword evidence="8" id="KW-0325">Glycoprotein</keyword>
<evidence type="ECO:0000256" key="1">
    <source>
        <dbReference type="ARBA" id="ARBA00004613"/>
    </source>
</evidence>
<dbReference type="EC" id="3.2.1.67" evidence="12"/>
<comment type="catalytic activity">
    <reaction evidence="15">
        <text>[(1-&gt;4)-alpha-D-galacturonosyl](n) + H2O = alpha-D-galacturonate + [(1-&gt;4)-alpha-D-galacturonosyl](n-1)</text>
        <dbReference type="Rhea" id="RHEA:14117"/>
        <dbReference type="Rhea" id="RHEA-COMP:14570"/>
        <dbReference type="Rhea" id="RHEA-COMP:14572"/>
        <dbReference type="ChEBI" id="CHEBI:15377"/>
        <dbReference type="ChEBI" id="CHEBI:58658"/>
        <dbReference type="ChEBI" id="CHEBI:140523"/>
        <dbReference type="EC" id="3.2.1.67"/>
    </reaction>
</comment>
<comment type="function">
    <text evidence="11">Specific in hydrolyzing the terminal glycosidic bond of polygalacturonic acid and oligogalacturonates.</text>
</comment>
<evidence type="ECO:0000256" key="13">
    <source>
        <dbReference type="ARBA" id="ARBA00041473"/>
    </source>
</evidence>
<evidence type="ECO:0000256" key="11">
    <source>
        <dbReference type="ARBA" id="ARBA00037312"/>
    </source>
</evidence>
<evidence type="ECO:0000256" key="8">
    <source>
        <dbReference type="ARBA" id="ARBA00023180"/>
    </source>
</evidence>
<evidence type="ECO:0000256" key="3">
    <source>
        <dbReference type="ARBA" id="ARBA00022525"/>
    </source>
</evidence>
<keyword evidence="18" id="KW-1185">Reference proteome</keyword>
<evidence type="ECO:0000256" key="14">
    <source>
        <dbReference type="ARBA" id="ARBA00042261"/>
    </source>
</evidence>
<dbReference type="EMBL" id="MU864579">
    <property type="protein sequence ID" value="KAK4183086.1"/>
    <property type="molecule type" value="Genomic_DNA"/>
</dbReference>
<evidence type="ECO:0000256" key="2">
    <source>
        <dbReference type="ARBA" id="ARBA00008834"/>
    </source>
</evidence>
<gene>
    <name evidence="17" type="ORF">QBC35DRAFT_526325</name>
</gene>
<dbReference type="GO" id="GO:0005576">
    <property type="term" value="C:extracellular region"/>
    <property type="evidence" value="ECO:0007669"/>
    <property type="project" value="UniProtKB-SubCell"/>
</dbReference>
<keyword evidence="9 16" id="KW-0326">Glycosidase</keyword>
<evidence type="ECO:0000256" key="15">
    <source>
        <dbReference type="ARBA" id="ARBA00048766"/>
    </source>
</evidence>
<proteinExistence type="inferred from homology"/>
<dbReference type="GO" id="GO:0071555">
    <property type="term" value="P:cell wall organization"/>
    <property type="evidence" value="ECO:0007669"/>
    <property type="project" value="UniProtKB-KW"/>
</dbReference>
<evidence type="ECO:0000313" key="18">
    <source>
        <dbReference type="Proteomes" id="UP001302126"/>
    </source>
</evidence>
<evidence type="ECO:0000256" key="5">
    <source>
        <dbReference type="ARBA" id="ARBA00022737"/>
    </source>
</evidence>
<evidence type="ECO:0000256" key="9">
    <source>
        <dbReference type="ARBA" id="ARBA00023295"/>
    </source>
</evidence>
<dbReference type="GO" id="GO:0004650">
    <property type="term" value="F:polygalacturonase activity"/>
    <property type="evidence" value="ECO:0007669"/>
    <property type="project" value="InterPro"/>
</dbReference>
<accession>A0AAN6WJQ0</accession>
<evidence type="ECO:0000256" key="7">
    <source>
        <dbReference type="ARBA" id="ARBA00023157"/>
    </source>
</evidence>
<dbReference type="Proteomes" id="UP001302126">
    <property type="component" value="Unassembled WGS sequence"/>
</dbReference>